<feature type="compositionally biased region" description="Gly residues" evidence="1">
    <location>
        <begin position="357"/>
        <end position="382"/>
    </location>
</feature>
<dbReference type="RefSeq" id="WP_063275132.1">
    <property type="nucleotide sequence ID" value="NZ_LQMT02000025.1"/>
</dbReference>
<feature type="region of interest" description="Disordered" evidence="1">
    <location>
        <begin position="331"/>
        <end position="626"/>
    </location>
</feature>
<feature type="region of interest" description="Disordered" evidence="1">
    <location>
        <begin position="770"/>
        <end position="797"/>
    </location>
</feature>
<dbReference type="EMBL" id="LQMT02000025">
    <property type="protein sequence ID" value="ONF65484.1"/>
    <property type="molecule type" value="Genomic_DNA"/>
</dbReference>
<evidence type="ECO:0000313" key="3">
    <source>
        <dbReference type="Proteomes" id="UP000076660"/>
    </source>
</evidence>
<dbReference type="AlphaFoldDB" id="A0A1W2LPD3"/>
<dbReference type="Proteomes" id="UP000076660">
    <property type="component" value="Unassembled WGS sequence"/>
</dbReference>
<name>A0A1W2LPD3_9PSEU</name>
<proteinExistence type="predicted"/>
<gene>
    <name evidence="2" type="ORF">AVR91_0226375</name>
</gene>
<protein>
    <recommendedName>
        <fullName evidence="4">WXG100 family type VII secretion target</fullName>
    </recommendedName>
</protein>
<feature type="compositionally biased region" description="Basic and acidic residues" evidence="1">
    <location>
        <begin position="344"/>
        <end position="356"/>
    </location>
</feature>
<reference evidence="2 3" key="1">
    <citation type="submission" date="2016-12" db="EMBL/GenBank/DDBJ databases">
        <title>Amycolatopsis keratiniphila subsp. keratiniphila genome sequencing and assembly.</title>
        <authorList>
            <person name="Mayilraj S."/>
            <person name="Kaur N."/>
        </authorList>
    </citation>
    <scope>NUCLEOTIDE SEQUENCE [LARGE SCALE GENOMIC DNA]</scope>
    <source>
        <strain evidence="2 3">DSM 44409</strain>
    </source>
</reference>
<feature type="region of interest" description="Disordered" evidence="1">
    <location>
        <begin position="1"/>
        <end position="20"/>
    </location>
</feature>
<feature type="compositionally biased region" description="Basic and acidic residues" evidence="1">
    <location>
        <begin position="564"/>
        <end position="587"/>
    </location>
</feature>
<evidence type="ECO:0000313" key="2">
    <source>
        <dbReference type="EMBL" id="ONF65484.1"/>
    </source>
</evidence>
<organism evidence="2 3">
    <name type="scientific">Amycolatopsis keratiniphila subsp. keratiniphila</name>
    <dbReference type="NCBI Taxonomy" id="227715"/>
    <lineage>
        <taxon>Bacteria</taxon>
        <taxon>Bacillati</taxon>
        <taxon>Actinomycetota</taxon>
        <taxon>Actinomycetes</taxon>
        <taxon>Pseudonocardiales</taxon>
        <taxon>Pseudonocardiaceae</taxon>
        <taxon>Amycolatopsis</taxon>
        <taxon>Amycolatopsis japonica group</taxon>
    </lineage>
</organism>
<sequence>MSQPTQAQINEMLNDPYVTQGTKDALMLPWNREEAYKKAVAERDANAAGDKKQAAETKQADKDLDAMSRPAAGGSTTKSDQVLDLGKPALDFFSDWAEQVWNKMPEKSGEISYKTDIWDRFHENREINFQKMFDEVEDLADAKKIVEQTQKDASSALTTLFHDWKGEGATAAKVKYEQRIQPDAKELIAQMDGAIKLVPSTIDKIYSALKLKVDETLKLRVDKVATAPLYIAKQVVDIANGKVDSKEKLMDVAYWLDSACPGNNLAERLRHDDCKLNDENKDYAIGAAKQWLKGSFATEFGERYENFKKLCKNATETINTQYHELSRFMEDYTNPFPAPGSEKPPADDGKGKDKGGGGDTGGGTGGGSGTGSGGGSGSGGGASTPPAATVPETPKPEEKPAEGTNPVTGKPLEIDPETGKPYPIDPSTGEAIKDGIDGQDTMTVQKGDNKIEMTEPDKDGKMDIKVDDGKGNEKDYKLDFDDPKGEDGKPGEEGKDLKEGEFGPKGTVKEGEPGPDGVYRPGPDGKIHIQDGNLKITAEQPDGPNGPTVVTVDDGKGEPTTYTLDEKGEKKELKPGEDLKNGLDDRNPGNPQPGKTDDIRTMPAPAEGGMAPAGGGGSGFSAPGGVEVGVGAEGTAGVSAGAEAAGGGGASGVGADGTAPAASGGGGGGSFEGALGSPIEGASSGALNEAGSLEAGMQSGGGAQPAGAEGGLGMAPGGMDPAPAGAGGAGSSPAGMGGMMGGMGAMGGAAGGGGGDTQRGSSQYRVEGGIFETSGAGGRISGSLDDEGGDRSISYER</sequence>
<accession>A0A1W2LPD3</accession>
<feature type="compositionally biased region" description="Low complexity" evidence="1">
    <location>
        <begin position="383"/>
        <end position="392"/>
    </location>
</feature>
<feature type="compositionally biased region" description="Gly residues" evidence="1">
    <location>
        <begin position="698"/>
        <end position="716"/>
    </location>
</feature>
<evidence type="ECO:0008006" key="4">
    <source>
        <dbReference type="Google" id="ProtNLM"/>
    </source>
</evidence>
<feature type="compositionally biased region" description="Basic and acidic residues" evidence="1">
    <location>
        <begin position="39"/>
        <end position="66"/>
    </location>
</feature>
<feature type="compositionally biased region" description="Basic and acidic residues" evidence="1">
    <location>
        <begin position="447"/>
        <end position="512"/>
    </location>
</feature>
<dbReference type="OrthoDB" id="3692636at2"/>
<evidence type="ECO:0000256" key="1">
    <source>
        <dbReference type="SAM" id="MobiDB-lite"/>
    </source>
</evidence>
<feature type="region of interest" description="Disordered" evidence="1">
    <location>
        <begin position="661"/>
        <end position="731"/>
    </location>
</feature>
<feature type="region of interest" description="Disordered" evidence="1">
    <location>
        <begin position="39"/>
        <end position="80"/>
    </location>
</feature>
<comment type="caution">
    <text evidence="2">The sequence shown here is derived from an EMBL/GenBank/DDBJ whole genome shotgun (WGS) entry which is preliminary data.</text>
</comment>